<keyword evidence="12 16" id="KW-0630">Potassium</keyword>
<evidence type="ECO:0000256" key="7">
    <source>
        <dbReference type="ARBA" id="ARBA00022490"/>
    </source>
</evidence>
<dbReference type="Gene3D" id="3.30.420.40">
    <property type="match status" value="2"/>
</dbReference>
<evidence type="ECO:0000256" key="13">
    <source>
        <dbReference type="ARBA" id="ARBA00022993"/>
    </source>
</evidence>
<comment type="subunit">
    <text evidence="5 16">Homodimer.</text>
</comment>
<comment type="similarity">
    <text evidence="14 16">Belongs to the type III pantothenate kinase family.</text>
</comment>
<protein>
    <recommendedName>
        <fullName evidence="15 16">Type III pantothenate kinase</fullName>
        <ecNumber evidence="6 16">2.7.1.33</ecNumber>
    </recommendedName>
    <alternativeName>
        <fullName evidence="16">PanK-III</fullName>
    </alternativeName>
    <alternativeName>
        <fullName evidence="16">Pantothenic acid kinase</fullName>
    </alternativeName>
</protein>
<dbReference type="OrthoDB" id="9781305at2"/>
<evidence type="ECO:0000256" key="11">
    <source>
        <dbReference type="ARBA" id="ARBA00022840"/>
    </source>
</evidence>
<dbReference type="Proteomes" id="UP000298438">
    <property type="component" value="Unassembled WGS sequence"/>
</dbReference>
<dbReference type="GO" id="GO:0005737">
    <property type="term" value="C:cytoplasm"/>
    <property type="evidence" value="ECO:0007669"/>
    <property type="project" value="UniProtKB-SubCell"/>
</dbReference>
<keyword evidence="9 16" id="KW-0547">Nucleotide-binding</keyword>
<dbReference type="PANTHER" id="PTHR34265:SF1">
    <property type="entry name" value="TYPE III PANTOTHENATE KINASE"/>
    <property type="match status" value="1"/>
</dbReference>
<dbReference type="GO" id="GO:0005524">
    <property type="term" value="F:ATP binding"/>
    <property type="evidence" value="ECO:0007669"/>
    <property type="project" value="UniProtKB-UniRule"/>
</dbReference>
<comment type="catalytic activity">
    <reaction evidence="1 16">
        <text>(R)-pantothenate + ATP = (R)-4'-phosphopantothenate + ADP + H(+)</text>
        <dbReference type="Rhea" id="RHEA:16373"/>
        <dbReference type="ChEBI" id="CHEBI:10986"/>
        <dbReference type="ChEBI" id="CHEBI:15378"/>
        <dbReference type="ChEBI" id="CHEBI:29032"/>
        <dbReference type="ChEBI" id="CHEBI:30616"/>
        <dbReference type="ChEBI" id="CHEBI:456216"/>
        <dbReference type="EC" id="2.7.1.33"/>
    </reaction>
</comment>
<dbReference type="GO" id="GO:0004594">
    <property type="term" value="F:pantothenate kinase activity"/>
    <property type="evidence" value="ECO:0007669"/>
    <property type="project" value="UniProtKB-UniRule"/>
</dbReference>
<feature type="binding site" evidence="16">
    <location>
        <position position="123"/>
    </location>
    <ligand>
        <name>ATP</name>
        <dbReference type="ChEBI" id="CHEBI:30616"/>
    </ligand>
</feature>
<dbReference type="Pfam" id="PF03309">
    <property type="entry name" value="Pan_kinase"/>
    <property type="match status" value="1"/>
</dbReference>
<dbReference type="InterPro" id="IPR043129">
    <property type="entry name" value="ATPase_NBD"/>
</dbReference>
<dbReference type="PANTHER" id="PTHR34265">
    <property type="entry name" value="TYPE III PANTOTHENATE KINASE"/>
    <property type="match status" value="1"/>
</dbReference>
<keyword evidence="7 16" id="KW-0963">Cytoplasm</keyword>
<feature type="binding site" evidence="16">
    <location>
        <position position="90"/>
    </location>
    <ligand>
        <name>substrate</name>
    </ligand>
</feature>
<keyword evidence="13 16" id="KW-0173">Coenzyme A biosynthesis</keyword>
<comment type="cofactor">
    <cofactor evidence="2">
        <name>K(+)</name>
        <dbReference type="ChEBI" id="CHEBI:29103"/>
    </cofactor>
</comment>
<evidence type="ECO:0000256" key="16">
    <source>
        <dbReference type="HAMAP-Rule" id="MF_01274"/>
    </source>
</evidence>
<dbReference type="RefSeq" id="WP_135207576.1">
    <property type="nucleotide sequence ID" value="NZ_SPVF01000156.1"/>
</dbReference>
<dbReference type="AlphaFoldDB" id="A0A4Y9SAV8"/>
<feature type="binding site" evidence="16">
    <location>
        <begin position="97"/>
        <end position="100"/>
    </location>
    <ligand>
        <name>substrate</name>
    </ligand>
</feature>
<evidence type="ECO:0000256" key="6">
    <source>
        <dbReference type="ARBA" id="ARBA00012102"/>
    </source>
</evidence>
<keyword evidence="18" id="KW-1185">Reference proteome</keyword>
<evidence type="ECO:0000256" key="2">
    <source>
        <dbReference type="ARBA" id="ARBA00001958"/>
    </source>
</evidence>
<evidence type="ECO:0000256" key="10">
    <source>
        <dbReference type="ARBA" id="ARBA00022777"/>
    </source>
</evidence>
<evidence type="ECO:0000256" key="14">
    <source>
        <dbReference type="ARBA" id="ARBA00038036"/>
    </source>
</evidence>
<name>A0A4Y9SAV8_9BURK</name>
<comment type="cofactor">
    <cofactor evidence="16">
        <name>NH4(+)</name>
        <dbReference type="ChEBI" id="CHEBI:28938"/>
    </cofactor>
    <cofactor evidence="16">
        <name>K(+)</name>
        <dbReference type="ChEBI" id="CHEBI:29103"/>
    </cofactor>
    <text evidence="16">A monovalent cation. Ammonium or potassium.</text>
</comment>
<evidence type="ECO:0000256" key="1">
    <source>
        <dbReference type="ARBA" id="ARBA00001206"/>
    </source>
</evidence>
<evidence type="ECO:0000256" key="3">
    <source>
        <dbReference type="ARBA" id="ARBA00004496"/>
    </source>
</evidence>
<dbReference type="InterPro" id="IPR004619">
    <property type="entry name" value="Type_III_PanK"/>
</dbReference>
<evidence type="ECO:0000256" key="8">
    <source>
        <dbReference type="ARBA" id="ARBA00022679"/>
    </source>
</evidence>
<gene>
    <name evidence="16" type="primary">coaX</name>
    <name evidence="17" type="ORF">E4L96_12585</name>
</gene>
<comment type="pathway">
    <text evidence="4 16">Cofactor biosynthesis; coenzyme A biosynthesis; CoA from (R)-pantothenate: step 1/5.</text>
</comment>
<sequence length="237" mass="24537">MLLLIDAGNSRVKWALANDAAPLGQWSASGAVTHAELESLPTHWLGLEIKRTLACNVAGPQMRARLDALLPSGAAWLESKPELKGMRNLYRNPAQLGVDRFAAALAARTLASGKPAIVAMCGTATTVDAITSQGDFAGGMILPGLALMANALARNTAQLPQVEPRELPGGFADNTDDAIVSGILSAQAGAIERAVALHKAEVLFLSGGAAPWVAPALRVPFQLVDNMVLAGLHAAAL</sequence>
<evidence type="ECO:0000256" key="4">
    <source>
        <dbReference type="ARBA" id="ARBA00005225"/>
    </source>
</evidence>
<dbReference type="GO" id="GO:0015937">
    <property type="term" value="P:coenzyme A biosynthetic process"/>
    <property type="evidence" value="ECO:0007669"/>
    <property type="project" value="UniProtKB-UniRule"/>
</dbReference>
<dbReference type="CDD" id="cd24015">
    <property type="entry name" value="ASKHA_NBD_PanK-III"/>
    <property type="match status" value="1"/>
</dbReference>
<comment type="subcellular location">
    <subcellularLocation>
        <location evidence="3 16">Cytoplasm</location>
    </subcellularLocation>
</comment>
<evidence type="ECO:0000313" key="18">
    <source>
        <dbReference type="Proteomes" id="UP000298438"/>
    </source>
</evidence>
<dbReference type="EMBL" id="SPVF01000156">
    <property type="protein sequence ID" value="TFW18825.1"/>
    <property type="molecule type" value="Genomic_DNA"/>
</dbReference>
<evidence type="ECO:0000313" key="17">
    <source>
        <dbReference type="EMBL" id="TFW18825.1"/>
    </source>
</evidence>
<evidence type="ECO:0000256" key="15">
    <source>
        <dbReference type="ARBA" id="ARBA00040883"/>
    </source>
</evidence>
<feature type="binding site" evidence="16">
    <location>
        <begin position="6"/>
        <end position="13"/>
    </location>
    <ligand>
        <name>ATP</name>
        <dbReference type="ChEBI" id="CHEBI:30616"/>
    </ligand>
</feature>
<dbReference type="HAMAP" id="MF_01274">
    <property type="entry name" value="Pantothen_kinase_3"/>
    <property type="match status" value="1"/>
</dbReference>
<organism evidence="17 18">
    <name type="scientific">Zemynaea arenosa</name>
    <dbReference type="NCBI Taxonomy" id="2561931"/>
    <lineage>
        <taxon>Bacteria</taxon>
        <taxon>Pseudomonadati</taxon>
        <taxon>Pseudomonadota</taxon>
        <taxon>Betaproteobacteria</taxon>
        <taxon>Burkholderiales</taxon>
        <taxon>Oxalobacteraceae</taxon>
        <taxon>Telluria group</taxon>
        <taxon>Zemynaea</taxon>
    </lineage>
</organism>
<keyword evidence="11 16" id="KW-0067">ATP-binding</keyword>
<feature type="binding site" evidence="16">
    <location>
        <position position="175"/>
    </location>
    <ligand>
        <name>substrate</name>
    </ligand>
</feature>
<evidence type="ECO:0000256" key="12">
    <source>
        <dbReference type="ARBA" id="ARBA00022958"/>
    </source>
</evidence>
<keyword evidence="8 16" id="KW-0808">Transferase</keyword>
<evidence type="ECO:0000256" key="9">
    <source>
        <dbReference type="ARBA" id="ARBA00022741"/>
    </source>
</evidence>
<dbReference type="SUPFAM" id="SSF53067">
    <property type="entry name" value="Actin-like ATPase domain"/>
    <property type="match status" value="2"/>
</dbReference>
<comment type="caution">
    <text evidence="16">Lacks conserved residue(s) required for the propagation of feature annotation.</text>
</comment>
<dbReference type="UniPathway" id="UPA00241">
    <property type="reaction ID" value="UER00352"/>
</dbReference>
<comment type="function">
    <text evidence="16">Catalyzes the phosphorylation of pantothenate (Pan), the first step in CoA biosynthesis.</text>
</comment>
<comment type="caution">
    <text evidence="17">The sequence shown here is derived from an EMBL/GenBank/DDBJ whole genome shotgun (WGS) entry which is preliminary data.</text>
</comment>
<feature type="active site" description="Proton acceptor" evidence="16">
    <location>
        <position position="99"/>
    </location>
</feature>
<proteinExistence type="inferred from homology"/>
<dbReference type="NCBIfam" id="TIGR00671">
    <property type="entry name" value="baf"/>
    <property type="match status" value="1"/>
</dbReference>
<reference evidence="17 18" key="1">
    <citation type="submission" date="2019-03" db="EMBL/GenBank/DDBJ databases">
        <title>Draft Genome Sequence of Massilia arenosa sp. nov., a Novel Massilia Species Isolated from a Sandy-loam Maize Soil.</title>
        <authorList>
            <person name="Raths R."/>
            <person name="Peta V."/>
            <person name="Bucking H."/>
        </authorList>
    </citation>
    <scope>NUCLEOTIDE SEQUENCE [LARGE SCALE GENOMIC DNA]</scope>
    <source>
        <strain evidence="17 18">MC02</strain>
    </source>
</reference>
<accession>A0A4Y9SAV8</accession>
<dbReference type="EC" id="2.7.1.33" evidence="6 16"/>
<evidence type="ECO:0000256" key="5">
    <source>
        <dbReference type="ARBA" id="ARBA00011738"/>
    </source>
</evidence>
<keyword evidence="10 16" id="KW-0418">Kinase</keyword>